<dbReference type="InterPro" id="IPR036291">
    <property type="entry name" value="NAD(P)-bd_dom_sf"/>
</dbReference>
<gene>
    <name evidence="4" type="ORF">BKA21_000956</name>
    <name evidence="3" type="ORF">Col01nite_23170</name>
</gene>
<comment type="caution">
    <text evidence="4">The sequence shown here is derived from an EMBL/GenBank/DDBJ whole genome shotgun (WGS) entry which is preliminary data.</text>
</comment>
<evidence type="ECO:0000259" key="2">
    <source>
        <dbReference type="Pfam" id="PF01370"/>
    </source>
</evidence>
<feature type="region of interest" description="Disordered" evidence="1">
    <location>
        <begin position="31"/>
        <end position="54"/>
    </location>
</feature>
<name>A0A7Y9FEC1_9CELL</name>
<evidence type="ECO:0000313" key="6">
    <source>
        <dbReference type="Proteomes" id="UP000618382"/>
    </source>
</evidence>
<dbReference type="AlphaFoldDB" id="A0A7Y9FEC1"/>
<dbReference type="RefSeq" id="WP_140457223.1">
    <property type="nucleotide sequence ID" value="NZ_BAABFI010000005.1"/>
</dbReference>
<evidence type="ECO:0000313" key="4">
    <source>
        <dbReference type="EMBL" id="NYD85407.1"/>
    </source>
</evidence>
<keyword evidence="6" id="KW-1185">Reference proteome</keyword>
<dbReference type="EMBL" id="BONN01000006">
    <property type="protein sequence ID" value="GIG33158.1"/>
    <property type="molecule type" value="Genomic_DNA"/>
</dbReference>
<proteinExistence type="predicted"/>
<dbReference type="Pfam" id="PF01370">
    <property type="entry name" value="Epimerase"/>
    <property type="match status" value="1"/>
</dbReference>
<reference evidence="4 5" key="1">
    <citation type="submission" date="2020-07" db="EMBL/GenBank/DDBJ databases">
        <title>Sequencing the genomes of 1000 actinobacteria strains.</title>
        <authorList>
            <person name="Klenk H.-P."/>
        </authorList>
    </citation>
    <scope>NUCLEOTIDE SEQUENCE [LARGE SCALE GENOMIC DNA]</scope>
    <source>
        <strain evidence="4 5">DSM 24482</strain>
    </source>
</reference>
<feature type="compositionally biased region" description="Low complexity" evidence="1">
    <location>
        <begin position="34"/>
        <end position="45"/>
    </location>
</feature>
<dbReference type="SUPFAM" id="SSF51735">
    <property type="entry name" value="NAD(P)-binding Rossmann-fold domains"/>
    <property type="match status" value="1"/>
</dbReference>
<evidence type="ECO:0000313" key="5">
    <source>
        <dbReference type="Proteomes" id="UP000577956"/>
    </source>
</evidence>
<dbReference type="EMBL" id="JACCBK010000001">
    <property type="protein sequence ID" value="NYD85407.1"/>
    <property type="molecule type" value="Genomic_DNA"/>
</dbReference>
<dbReference type="Gene3D" id="3.40.50.720">
    <property type="entry name" value="NAD(P)-binding Rossmann-like Domain"/>
    <property type="match status" value="1"/>
</dbReference>
<reference evidence="3 6" key="2">
    <citation type="submission" date="2021-01" db="EMBL/GenBank/DDBJ databases">
        <title>Whole genome shotgun sequence of Cellulomonas oligotrophica NBRC 109435.</title>
        <authorList>
            <person name="Komaki H."/>
            <person name="Tamura T."/>
        </authorList>
    </citation>
    <scope>NUCLEOTIDE SEQUENCE [LARGE SCALE GENOMIC DNA]</scope>
    <source>
        <strain evidence="3 6">NBRC 109435</strain>
    </source>
</reference>
<accession>A0A7Y9FEC1</accession>
<dbReference type="Proteomes" id="UP000577956">
    <property type="component" value="Unassembled WGS sequence"/>
</dbReference>
<sequence length="323" mass="33912">MARHVVLGKGPIGRTLAQHLAAAGHEVHVLSRSGARPGTPGRTAAPGGGTVTHHRVDGTDADALTRHSRGAAALYNCVNPAYHRWVSDWPPVADALLTAAERTGAVLVVAGNLYSYGAGNEHMHEDDPLATRETKGQVRARMWADALARHDAGALRAVEVRGSDYLGPGAEAHAHVGPRMLAPLLAGKVLRPVGSADQPHTWTYLPDFAAALAAAAALPAAWGRPWHVPSPEPLTYRQVAERFAAAAGAPAPRVSPVPLALVRALGVAQPMMREVHAVGYQFTAPFVADDAASRAVLGTSSTDWDDVVAQTLAAYRHEQRAAA</sequence>
<protein>
    <submittedName>
        <fullName evidence="3">NAD-dependent epimerase</fullName>
    </submittedName>
    <submittedName>
        <fullName evidence="4">Nucleoside-diphosphate-sugar epimerase</fullName>
    </submittedName>
</protein>
<organism evidence="4 5">
    <name type="scientific">Cellulomonas oligotrophica</name>
    <dbReference type="NCBI Taxonomy" id="931536"/>
    <lineage>
        <taxon>Bacteria</taxon>
        <taxon>Bacillati</taxon>
        <taxon>Actinomycetota</taxon>
        <taxon>Actinomycetes</taxon>
        <taxon>Micrococcales</taxon>
        <taxon>Cellulomonadaceae</taxon>
        <taxon>Cellulomonas</taxon>
    </lineage>
</organism>
<evidence type="ECO:0000313" key="3">
    <source>
        <dbReference type="EMBL" id="GIG33158.1"/>
    </source>
</evidence>
<feature type="domain" description="NAD-dependent epimerase/dehydratase" evidence="2">
    <location>
        <begin position="8"/>
        <end position="220"/>
    </location>
</feature>
<dbReference type="InterPro" id="IPR001509">
    <property type="entry name" value="Epimerase_deHydtase"/>
</dbReference>
<evidence type="ECO:0000256" key="1">
    <source>
        <dbReference type="SAM" id="MobiDB-lite"/>
    </source>
</evidence>
<dbReference type="Proteomes" id="UP000618382">
    <property type="component" value="Unassembled WGS sequence"/>
</dbReference>